<feature type="compositionally biased region" description="Basic and acidic residues" evidence="1">
    <location>
        <begin position="261"/>
        <end position="274"/>
    </location>
</feature>
<name>A0A9Q8UVA6_PASFU</name>
<dbReference type="GeneID" id="71992755"/>
<sequence>MSTKPTATKPSPSGKQSTIDKAGANKLVDAVAAVQKTDSVTDAKDDAVASKKQAMDDAVNRFQEISKKLGGASQAQAFFATYGTDGFKPEKPEAEEKPEAIVPKEITLDSEIKDREGKGLGLPTRPDGFGASYIKEDPWAVEEINAAEIATQLDEEQWSGVLDTTKMLHGFVISNAPGMAGTLSRARFAAFALKPLPGKALSEAITSKPHFEVFDNSSITVKETKTQLEKSMAQNGFSSSAIEASVGASTPTIGASVSASHKQESEQGKNRGDFADCQEYTATYNFPRARVFLDELNLQITPECATFLLRLREANRKIHMNIENGEKPDKDNAIEKANALVRLFFQRFGHIFATSFQLGGQLTATKSAESIASTSETSKRDAMQQAAAVSVGFKVFSASTSVSRGSSQEEKSAASALANDSALAWSARGGNTLLCANPPEWANSVANHETWRVIEQENIEVIFDLIGKLTRVNDDTLAEWADIPTIFNDKAQREFQVQPDIPPGTWTGKMSLETLDGRKIVLDKDGQLRLSSEANATAAVLTVLDADMKRSAEVTPAMAQLYADHPLFLVTGKTPARKTELGSQIPGLWVDTSSGNADGSIKSESNSGRKICRWSLRPGTPTFGQALTPNVGFKISDGDQVTLSCHSYHSGGTFTDTTVPPFFSPCVVRKDNELKVFKLDEAFLRQLMPREQSESLASLGFLRSGTNDVPLQGLLELSDVGRLTGSGVLQLDFYRKFLATKDVLNNLTEDLKTIITPVGSDEWFVSDPARYMRIITEKPITAQTRIVDLWAFLVEREVRTYGEKWAKETGFSTDPVVFKVKFVS</sequence>
<feature type="domain" description="MACPF-like" evidence="2">
    <location>
        <begin position="335"/>
        <end position="465"/>
    </location>
</feature>
<protein>
    <recommendedName>
        <fullName evidence="2">MACPF-like domain-containing protein</fullName>
    </recommendedName>
</protein>
<dbReference type="Pfam" id="PF22693">
    <property type="entry name" value="MACPF_1"/>
    <property type="match status" value="1"/>
</dbReference>
<feature type="region of interest" description="Disordered" evidence="1">
    <location>
        <begin position="1"/>
        <end position="22"/>
    </location>
</feature>
<feature type="region of interest" description="Disordered" evidence="1">
    <location>
        <begin position="253"/>
        <end position="274"/>
    </location>
</feature>
<organism evidence="3 4">
    <name type="scientific">Passalora fulva</name>
    <name type="common">Tomato leaf mold</name>
    <name type="synonym">Cladosporium fulvum</name>
    <dbReference type="NCBI Taxonomy" id="5499"/>
    <lineage>
        <taxon>Eukaryota</taxon>
        <taxon>Fungi</taxon>
        <taxon>Dikarya</taxon>
        <taxon>Ascomycota</taxon>
        <taxon>Pezizomycotina</taxon>
        <taxon>Dothideomycetes</taxon>
        <taxon>Dothideomycetidae</taxon>
        <taxon>Mycosphaerellales</taxon>
        <taxon>Mycosphaerellaceae</taxon>
        <taxon>Fulvia</taxon>
    </lineage>
</organism>
<gene>
    <name evidence="3" type="ORF">CLAFUR5_12877</name>
</gene>
<keyword evidence="4" id="KW-1185">Reference proteome</keyword>
<dbReference type="EMBL" id="CP090173">
    <property type="protein sequence ID" value="UJO23768.1"/>
    <property type="molecule type" value="Genomic_DNA"/>
</dbReference>
<reference evidence="3" key="2">
    <citation type="journal article" date="2022" name="Microb. Genom.">
        <title>A chromosome-scale genome assembly of the tomato pathogen Cladosporium fulvum reveals a compartmentalized genome architecture and the presence of a dispensable chromosome.</title>
        <authorList>
            <person name="Zaccaron A.Z."/>
            <person name="Chen L.H."/>
            <person name="Samaras A."/>
            <person name="Stergiopoulos I."/>
        </authorList>
    </citation>
    <scope>NUCLEOTIDE SEQUENCE</scope>
    <source>
        <strain evidence="3">Race5_Kim</strain>
    </source>
</reference>
<dbReference type="RefSeq" id="XP_047768134.1">
    <property type="nucleotide sequence ID" value="XM_047912025.1"/>
</dbReference>
<feature type="compositionally biased region" description="Polar residues" evidence="1">
    <location>
        <begin position="1"/>
        <end position="19"/>
    </location>
</feature>
<evidence type="ECO:0000259" key="2">
    <source>
        <dbReference type="Pfam" id="PF22693"/>
    </source>
</evidence>
<dbReference type="KEGG" id="ffu:CLAFUR5_12877"/>
<dbReference type="Proteomes" id="UP000756132">
    <property type="component" value="Chromosome 11"/>
</dbReference>
<dbReference type="InterPro" id="IPR054586">
    <property type="entry name" value="MACPF_1_fungal"/>
</dbReference>
<dbReference type="OrthoDB" id="2562973at2759"/>
<evidence type="ECO:0000313" key="3">
    <source>
        <dbReference type="EMBL" id="UJO23768.1"/>
    </source>
</evidence>
<evidence type="ECO:0000256" key="1">
    <source>
        <dbReference type="SAM" id="MobiDB-lite"/>
    </source>
</evidence>
<evidence type="ECO:0000313" key="4">
    <source>
        <dbReference type="Proteomes" id="UP000756132"/>
    </source>
</evidence>
<proteinExistence type="predicted"/>
<reference evidence="3" key="1">
    <citation type="submission" date="2021-12" db="EMBL/GenBank/DDBJ databases">
        <authorList>
            <person name="Zaccaron A."/>
            <person name="Stergiopoulos I."/>
        </authorList>
    </citation>
    <scope>NUCLEOTIDE SEQUENCE</scope>
    <source>
        <strain evidence="3">Race5_Kim</strain>
    </source>
</reference>
<dbReference type="AlphaFoldDB" id="A0A9Q8UVA6"/>
<accession>A0A9Q8UVA6</accession>